<evidence type="ECO:0000256" key="7">
    <source>
        <dbReference type="RuleBase" id="RU362106"/>
    </source>
</evidence>
<evidence type="ECO:0000259" key="8">
    <source>
        <dbReference type="SMART" id="SM00650"/>
    </source>
</evidence>
<keyword evidence="2 6" id="KW-0489">Methyltransferase</keyword>
<sequence>MTAAEMGIKMDIYRQDILQFTGEAIFPIEACQTEESWGATVANSSGDFPKHDTTCGALACPPPLSRVRVIGNLPFNISTPLVIRWLHDISEHRGIWRLGRVPMIFTFQKEVGQRLVADVWDEQRSRLSIMAQAYCEVKFMEEIRGSAFLPRPQVDAAIVRLVPLSQPLIPVAFPYVEKLVRAAFHFRTKQVVHGLETLFPSNRPELVIRLFKEAGVQPMKRPTQLSILEYRDLCSAYERICLREPEMFGFEYASASNLPAWRLRKHIQREILGSGKPISADMIRKHLYENS</sequence>
<dbReference type="KEGG" id="ovi:T265_07688"/>
<dbReference type="CTD" id="20321867"/>
<dbReference type="AlphaFoldDB" id="A0A074ZC64"/>
<evidence type="ECO:0000256" key="2">
    <source>
        <dbReference type="ARBA" id="ARBA00022603"/>
    </source>
</evidence>
<feature type="binding site" evidence="6">
    <location>
        <position position="16"/>
    </location>
    <ligand>
        <name>S-adenosyl-L-methionine</name>
        <dbReference type="ChEBI" id="CHEBI:59789"/>
    </ligand>
</feature>
<dbReference type="Pfam" id="PF00398">
    <property type="entry name" value="RrnaAD"/>
    <property type="match status" value="1"/>
</dbReference>
<accession>A0A074ZC64</accession>
<protein>
    <recommendedName>
        <fullName evidence="7">rRNA adenine N(6)-methyltransferase</fullName>
        <ecNumber evidence="7">2.1.1.-</ecNumber>
    </recommendedName>
</protein>
<evidence type="ECO:0000313" key="10">
    <source>
        <dbReference type="Proteomes" id="UP000054324"/>
    </source>
</evidence>
<dbReference type="STRING" id="6198.A0A074ZC64"/>
<evidence type="ECO:0000256" key="6">
    <source>
        <dbReference type="PROSITE-ProRule" id="PRU01026"/>
    </source>
</evidence>
<comment type="caution">
    <text evidence="6">Lacks conserved residue(s) required for the propagation of feature annotation.</text>
</comment>
<keyword evidence="5 6" id="KW-0694">RNA-binding</keyword>
<dbReference type="GO" id="GO:0003723">
    <property type="term" value="F:RNA binding"/>
    <property type="evidence" value="ECO:0007669"/>
    <property type="project" value="UniProtKB-UniRule"/>
</dbReference>
<organism evidence="9 10">
    <name type="scientific">Opisthorchis viverrini</name>
    <name type="common">Southeast Asian liver fluke</name>
    <dbReference type="NCBI Taxonomy" id="6198"/>
    <lineage>
        <taxon>Eukaryota</taxon>
        <taxon>Metazoa</taxon>
        <taxon>Spiralia</taxon>
        <taxon>Lophotrochozoa</taxon>
        <taxon>Platyhelminthes</taxon>
        <taxon>Trematoda</taxon>
        <taxon>Digenea</taxon>
        <taxon>Opisthorchiida</taxon>
        <taxon>Opisthorchiata</taxon>
        <taxon>Opisthorchiidae</taxon>
        <taxon>Opisthorchis</taxon>
    </lineage>
</organism>
<keyword evidence="7" id="KW-0698">rRNA processing</keyword>
<dbReference type="EC" id="2.1.1.-" evidence="7"/>
<evidence type="ECO:0000256" key="4">
    <source>
        <dbReference type="ARBA" id="ARBA00022691"/>
    </source>
</evidence>
<dbReference type="InterPro" id="IPR029063">
    <property type="entry name" value="SAM-dependent_MTases_sf"/>
</dbReference>
<dbReference type="GO" id="GO:0000179">
    <property type="term" value="F:rRNA (adenine-N6,N6-)-dimethyltransferase activity"/>
    <property type="evidence" value="ECO:0007669"/>
    <property type="project" value="UniProtKB-UniRule"/>
</dbReference>
<feature type="binding site" evidence="6">
    <location>
        <position position="1"/>
    </location>
    <ligand>
        <name>S-adenosyl-L-methionine</name>
        <dbReference type="ChEBI" id="CHEBI:59789"/>
    </ligand>
</feature>
<comment type="similarity">
    <text evidence="6 7">Belongs to the class I-like SAM-binding methyltransferase superfamily. rRNA adenine N(6)-methyltransferase family.</text>
</comment>
<dbReference type="Gene3D" id="3.40.50.150">
    <property type="entry name" value="Vaccinia Virus protein VP39"/>
    <property type="match status" value="1"/>
</dbReference>
<keyword evidence="10" id="KW-1185">Reference proteome</keyword>
<dbReference type="OrthoDB" id="16079at2759"/>
<dbReference type="RefSeq" id="XP_009171531.1">
    <property type="nucleotide sequence ID" value="XM_009173267.1"/>
</dbReference>
<dbReference type="PANTHER" id="PTHR11727:SF17">
    <property type="entry name" value="DIMETHYLADENOSINE TRANSFERASE 1, MITOCHONDRIAL"/>
    <property type="match status" value="1"/>
</dbReference>
<feature type="domain" description="Ribosomal RNA adenine methylase transferase N-terminal" evidence="8">
    <location>
        <begin position="13"/>
        <end position="165"/>
    </location>
</feature>
<dbReference type="InterPro" id="IPR001737">
    <property type="entry name" value="KsgA/Erm"/>
</dbReference>
<evidence type="ECO:0000313" key="9">
    <source>
        <dbReference type="EMBL" id="KER24738.1"/>
    </source>
</evidence>
<dbReference type="GO" id="GO:0005759">
    <property type="term" value="C:mitochondrial matrix"/>
    <property type="evidence" value="ECO:0007669"/>
    <property type="project" value="TreeGrafter"/>
</dbReference>
<evidence type="ECO:0000256" key="5">
    <source>
        <dbReference type="ARBA" id="ARBA00022884"/>
    </source>
</evidence>
<name>A0A074ZC64_OPIVI</name>
<dbReference type="GeneID" id="20321867"/>
<proteinExistence type="inferred from homology"/>
<dbReference type="SMART" id="SM00650">
    <property type="entry name" value="rADc"/>
    <property type="match status" value="1"/>
</dbReference>
<dbReference type="Proteomes" id="UP000054324">
    <property type="component" value="Unassembled WGS sequence"/>
</dbReference>
<evidence type="ECO:0000256" key="1">
    <source>
        <dbReference type="ARBA" id="ARBA00004173"/>
    </source>
</evidence>
<comment type="subcellular location">
    <subcellularLocation>
        <location evidence="1">Mitochondrion</location>
    </subcellularLocation>
</comment>
<dbReference type="SUPFAM" id="SSF53335">
    <property type="entry name" value="S-adenosyl-L-methionine-dependent methyltransferases"/>
    <property type="match status" value="1"/>
</dbReference>
<dbReference type="InterPro" id="IPR020598">
    <property type="entry name" value="rRNA_Ade_methylase_Trfase_N"/>
</dbReference>
<dbReference type="EMBL" id="KL596799">
    <property type="protein sequence ID" value="KER24738.1"/>
    <property type="molecule type" value="Genomic_DNA"/>
</dbReference>
<keyword evidence="3 6" id="KW-0808">Transferase</keyword>
<feature type="binding site" evidence="6">
    <location>
        <position position="72"/>
    </location>
    <ligand>
        <name>S-adenosyl-L-methionine</name>
        <dbReference type="ChEBI" id="CHEBI:59789"/>
    </ligand>
</feature>
<keyword evidence="4 6" id="KW-0949">S-adenosyl-L-methionine</keyword>
<dbReference type="Gene3D" id="1.10.8.100">
    <property type="entry name" value="Ribosomal RNA adenine dimethylase-like, domain 2"/>
    <property type="match status" value="1"/>
</dbReference>
<gene>
    <name evidence="9" type="ORF">T265_07688</name>
</gene>
<dbReference type="PANTHER" id="PTHR11727">
    <property type="entry name" value="DIMETHYLADENOSINE TRANSFERASE"/>
    <property type="match status" value="1"/>
</dbReference>
<evidence type="ECO:0000256" key="3">
    <source>
        <dbReference type="ARBA" id="ARBA00022679"/>
    </source>
</evidence>
<dbReference type="InterPro" id="IPR023165">
    <property type="entry name" value="rRNA_Ade_diMease-like_C"/>
</dbReference>
<dbReference type="GO" id="GO:0034246">
    <property type="term" value="F:mitochondrial transcription factor activity"/>
    <property type="evidence" value="ECO:0007669"/>
    <property type="project" value="TreeGrafter"/>
</dbReference>
<dbReference type="PROSITE" id="PS51689">
    <property type="entry name" value="SAM_RNA_A_N6_MT"/>
    <property type="match status" value="1"/>
</dbReference>
<dbReference type="GO" id="GO:0006391">
    <property type="term" value="P:transcription initiation at mitochondrial promoter"/>
    <property type="evidence" value="ECO:0007669"/>
    <property type="project" value="TreeGrafter"/>
</dbReference>
<reference evidence="9 10" key="1">
    <citation type="submission" date="2013-11" db="EMBL/GenBank/DDBJ databases">
        <title>Opisthorchis viverrini - life in the bile duct.</title>
        <authorList>
            <person name="Young N.D."/>
            <person name="Nagarajan N."/>
            <person name="Lin S.J."/>
            <person name="Korhonen P.K."/>
            <person name="Jex A.R."/>
            <person name="Hall R.S."/>
            <person name="Safavi-Hemami H."/>
            <person name="Kaewkong W."/>
            <person name="Bertrand D."/>
            <person name="Gao S."/>
            <person name="Seet Q."/>
            <person name="Wongkham S."/>
            <person name="Teh B.T."/>
            <person name="Wongkham C."/>
            <person name="Intapan P.M."/>
            <person name="Maleewong W."/>
            <person name="Yang X."/>
            <person name="Hu M."/>
            <person name="Wang Z."/>
            <person name="Hofmann A."/>
            <person name="Sternberg P.W."/>
            <person name="Tan P."/>
            <person name="Wang J."/>
            <person name="Gasser R.B."/>
        </authorList>
    </citation>
    <scope>NUCLEOTIDE SEQUENCE [LARGE SCALE GENOMIC DNA]</scope>
</reference>